<reference evidence="2" key="1">
    <citation type="submission" date="2021-07" db="EMBL/GenBank/DDBJ databases">
        <title>Shewanella sp. YLB-07 whole genome sequence.</title>
        <authorList>
            <person name="Yu L."/>
        </authorList>
    </citation>
    <scope>NUCLEOTIDE SEQUENCE</scope>
    <source>
        <strain evidence="2">YLB-08</strain>
    </source>
</reference>
<evidence type="ECO:0000256" key="1">
    <source>
        <dbReference type="SAM" id="SignalP"/>
    </source>
</evidence>
<evidence type="ECO:0000313" key="3">
    <source>
        <dbReference type="Proteomes" id="UP000316416"/>
    </source>
</evidence>
<dbReference type="EMBL" id="CP045503">
    <property type="protein sequence ID" value="QPG56441.1"/>
    <property type="molecule type" value="Genomic_DNA"/>
</dbReference>
<proteinExistence type="predicted"/>
<dbReference type="Proteomes" id="UP000316416">
    <property type="component" value="Chromosome"/>
</dbReference>
<dbReference type="InterPro" id="IPR016987">
    <property type="entry name" value="UCP023238"/>
</dbReference>
<sequence>MRISWITAAAILVSAQASAGLEQGLATCSAKADKLDRLICYDTLAGSVKSAPKVTSDATAISVTSVAAVSKAQTVTATGTTVPANIEDEFGRAGIKKDQEEADKEINKIYLDVDSIKKDVYGSLKISFTNGQVWKQSDSKRFKLAAGQTVYIEKGAFGAFYLGVKERNSTIKVKRLK</sequence>
<organism evidence="2 3">
    <name type="scientific">Shewanella eurypsychrophilus</name>
    <dbReference type="NCBI Taxonomy" id="2593656"/>
    <lineage>
        <taxon>Bacteria</taxon>
        <taxon>Pseudomonadati</taxon>
        <taxon>Pseudomonadota</taxon>
        <taxon>Gammaproteobacteria</taxon>
        <taxon>Alteromonadales</taxon>
        <taxon>Shewanellaceae</taxon>
        <taxon>Shewanella</taxon>
    </lineage>
</organism>
<accession>A0ABX6V3P6</accession>
<keyword evidence="3" id="KW-1185">Reference proteome</keyword>
<name>A0ABX6V3P6_9GAMM</name>
<keyword evidence="1" id="KW-0732">Signal</keyword>
<feature type="chain" id="PRO_5045186870" evidence="1">
    <location>
        <begin position="20"/>
        <end position="177"/>
    </location>
</feature>
<evidence type="ECO:0000313" key="2">
    <source>
        <dbReference type="EMBL" id="QPG56441.1"/>
    </source>
</evidence>
<protein>
    <submittedName>
        <fullName evidence="2">Uncharacterized protein</fullName>
    </submittedName>
</protein>
<dbReference type="PIRSF" id="PIRSF032038">
    <property type="entry name" value="UCP023238"/>
    <property type="match status" value="1"/>
</dbReference>
<feature type="signal peptide" evidence="1">
    <location>
        <begin position="1"/>
        <end position="19"/>
    </location>
</feature>
<gene>
    <name evidence="2" type="ORF">FM038_002645</name>
</gene>
<dbReference type="RefSeq" id="WP_142871824.1">
    <property type="nucleotide sequence ID" value="NZ_CP045503.2"/>
</dbReference>